<reference evidence="1" key="1">
    <citation type="journal article" date="2020" name="Nature">
        <title>Giant virus diversity and host interactions through global metagenomics.</title>
        <authorList>
            <person name="Schulz F."/>
            <person name="Roux S."/>
            <person name="Paez-Espino D."/>
            <person name="Jungbluth S."/>
            <person name="Walsh D.A."/>
            <person name="Denef V.J."/>
            <person name="McMahon K.D."/>
            <person name="Konstantinidis K.T."/>
            <person name="Eloe-Fadrosh E.A."/>
            <person name="Kyrpides N.C."/>
            <person name="Woyke T."/>
        </authorList>
    </citation>
    <scope>NUCLEOTIDE SEQUENCE</scope>
    <source>
        <strain evidence="1">GVMAG-M-3300018080-19</strain>
    </source>
</reference>
<sequence>MAKLVLLPLTNACVHGLDGVPMEVTEANKHRDGGARNA</sequence>
<proteinExistence type="predicted"/>
<protein>
    <submittedName>
        <fullName evidence="1">Uncharacterized protein</fullName>
    </submittedName>
</protein>
<organism evidence="1">
    <name type="scientific">viral metagenome</name>
    <dbReference type="NCBI Taxonomy" id="1070528"/>
    <lineage>
        <taxon>unclassified sequences</taxon>
        <taxon>metagenomes</taxon>
        <taxon>organismal metagenomes</taxon>
    </lineage>
</organism>
<dbReference type="AlphaFoldDB" id="A0A6C0BPH3"/>
<evidence type="ECO:0000313" key="1">
    <source>
        <dbReference type="EMBL" id="QHS93882.1"/>
    </source>
</evidence>
<dbReference type="EMBL" id="MN739211">
    <property type="protein sequence ID" value="QHS93882.1"/>
    <property type="molecule type" value="Genomic_DNA"/>
</dbReference>
<accession>A0A6C0BPH3</accession>
<name>A0A6C0BPH3_9ZZZZ</name>